<accession>A0A5B7JY35</accession>
<gene>
    <name evidence="1" type="ORF">E2C01_095171</name>
</gene>
<sequence length="94" mass="10025">MSDLDPGHPLGDPWAVYHSSKLEHLDVTSSANAFYSVRTSSKHLLAGVGDIEETVVIPALSVHLRQGAGEGHERAVVHQEVEAHGGLKLHSVSV</sequence>
<name>A0A5B7JY35_PORTR</name>
<evidence type="ECO:0000313" key="2">
    <source>
        <dbReference type="Proteomes" id="UP000324222"/>
    </source>
</evidence>
<dbReference type="EMBL" id="VSRR010119621">
    <property type="protein sequence ID" value="MPC99739.1"/>
    <property type="molecule type" value="Genomic_DNA"/>
</dbReference>
<reference evidence="1 2" key="1">
    <citation type="submission" date="2019-05" db="EMBL/GenBank/DDBJ databases">
        <title>Another draft genome of Portunus trituberculatus and its Hox gene families provides insights of decapod evolution.</title>
        <authorList>
            <person name="Jeong J.-H."/>
            <person name="Song I."/>
            <person name="Kim S."/>
            <person name="Choi T."/>
            <person name="Kim D."/>
            <person name="Ryu S."/>
            <person name="Kim W."/>
        </authorList>
    </citation>
    <scope>NUCLEOTIDE SEQUENCE [LARGE SCALE GENOMIC DNA]</scope>
    <source>
        <tissue evidence="1">Muscle</tissue>
    </source>
</reference>
<protein>
    <submittedName>
        <fullName evidence="1">Uncharacterized protein</fullName>
    </submittedName>
</protein>
<dbReference type="Proteomes" id="UP000324222">
    <property type="component" value="Unassembled WGS sequence"/>
</dbReference>
<evidence type="ECO:0000313" key="1">
    <source>
        <dbReference type="EMBL" id="MPC99739.1"/>
    </source>
</evidence>
<proteinExistence type="predicted"/>
<organism evidence="1 2">
    <name type="scientific">Portunus trituberculatus</name>
    <name type="common">Swimming crab</name>
    <name type="synonym">Neptunus trituberculatus</name>
    <dbReference type="NCBI Taxonomy" id="210409"/>
    <lineage>
        <taxon>Eukaryota</taxon>
        <taxon>Metazoa</taxon>
        <taxon>Ecdysozoa</taxon>
        <taxon>Arthropoda</taxon>
        <taxon>Crustacea</taxon>
        <taxon>Multicrustacea</taxon>
        <taxon>Malacostraca</taxon>
        <taxon>Eumalacostraca</taxon>
        <taxon>Eucarida</taxon>
        <taxon>Decapoda</taxon>
        <taxon>Pleocyemata</taxon>
        <taxon>Brachyura</taxon>
        <taxon>Eubrachyura</taxon>
        <taxon>Portunoidea</taxon>
        <taxon>Portunidae</taxon>
        <taxon>Portuninae</taxon>
        <taxon>Portunus</taxon>
    </lineage>
</organism>
<comment type="caution">
    <text evidence="1">The sequence shown here is derived from an EMBL/GenBank/DDBJ whole genome shotgun (WGS) entry which is preliminary data.</text>
</comment>
<dbReference type="AlphaFoldDB" id="A0A5B7JY35"/>
<keyword evidence="2" id="KW-1185">Reference proteome</keyword>